<dbReference type="OrthoDB" id="94245at2759"/>
<reference evidence="2 3" key="1">
    <citation type="submission" date="2020-04" db="EMBL/GenBank/DDBJ databases">
        <title>Perkinsus olseni comparative genomics.</title>
        <authorList>
            <person name="Bogema D.R."/>
        </authorList>
    </citation>
    <scope>NUCLEOTIDE SEQUENCE [LARGE SCALE GENOMIC DNA]</scope>
    <source>
        <strain evidence="2">00978-12</strain>
    </source>
</reference>
<evidence type="ECO:0000313" key="3">
    <source>
        <dbReference type="Proteomes" id="UP000541610"/>
    </source>
</evidence>
<proteinExistence type="predicted"/>
<dbReference type="AlphaFoldDB" id="A0A7J6NRS8"/>
<organism evidence="2 3">
    <name type="scientific">Perkinsus olseni</name>
    <name type="common">Perkinsus atlanticus</name>
    <dbReference type="NCBI Taxonomy" id="32597"/>
    <lineage>
        <taxon>Eukaryota</taxon>
        <taxon>Sar</taxon>
        <taxon>Alveolata</taxon>
        <taxon>Perkinsozoa</taxon>
        <taxon>Perkinsea</taxon>
        <taxon>Perkinsida</taxon>
        <taxon>Perkinsidae</taxon>
        <taxon>Perkinsus</taxon>
    </lineage>
</organism>
<name>A0A7J6NRS8_PEROL</name>
<gene>
    <name evidence="2" type="ORF">FOZ60_005050</name>
</gene>
<dbReference type="EMBL" id="JABANP010000216">
    <property type="protein sequence ID" value="KAF4686582.1"/>
    <property type="molecule type" value="Genomic_DNA"/>
</dbReference>
<evidence type="ECO:0000313" key="2">
    <source>
        <dbReference type="EMBL" id="KAF4686582.1"/>
    </source>
</evidence>
<dbReference type="Proteomes" id="UP000541610">
    <property type="component" value="Unassembled WGS sequence"/>
</dbReference>
<accession>A0A7J6NRS8</accession>
<protein>
    <submittedName>
        <fullName evidence="2">Uncharacterized protein</fullName>
    </submittedName>
</protein>
<sequence>MQAHRVKIGLGPVPRGPKASNKRKLCAKQGCLKQARDGSSHCINHGGGRRCEVPSCTKSAAPDNCAKSTVVGSLGGLVGEVSELTLAVEDGKGSMNIWRVDKAEEELVFNSLGDGFVLLDIPLQPPPADYIGKDPQGHSVDIREEEDHTCEFDYGSGNVTLKFSIEFDEYTAAANLYDGNNIFEMTENSREGETTMYYNPPSGFESAEGPTKDFEAEFKSVNPFHHLKKKALSYLSPNIRCQKLFDAVMSTPPRKYKKGVEGFLQFLRDTHDERIRKIHAWNEKFG</sequence>
<comment type="caution">
    <text evidence="2">The sequence shown here is derived from an EMBL/GenBank/DDBJ whole genome shotgun (WGS) entry which is preliminary data.</text>
</comment>
<evidence type="ECO:0000256" key="1">
    <source>
        <dbReference type="SAM" id="MobiDB-lite"/>
    </source>
</evidence>
<feature type="region of interest" description="Disordered" evidence="1">
    <location>
        <begin position="1"/>
        <end position="21"/>
    </location>
</feature>